<gene>
    <name evidence="1" type="ORF">ACE41H_21165</name>
</gene>
<accession>A0ABV5B0X1</accession>
<evidence type="ECO:0000313" key="2">
    <source>
        <dbReference type="Proteomes" id="UP001580346"/>
    </source>
</evidence>
<name>A0ABV5B0X1_9BACL</name>
<dbReference type="RefSeq" id="WP_375357548.1">
    <property type="nucleotide sequence ID" value="NZ_JBHHMI010000028.1"/>
</dbReference>
<comment type="caution">
    <text evidence="1">The sequence shown here is derived from an EMBL/GenBank/DDBJ whole genome shotgun (WGS) entry which is preliminary data.</text>
</comment>
<evidence type="ECO:0000313" key="1">
    <source>
        <dbReference type="EMBL" id="MFB5269274.1"/>
    </source>
</evidence>
<protein>
    <submittedName>
        <fullName evidence="1">DUF4179 domain-containing protein</fullName>
    </submittedName>
</protein>
<proteinExistence type="predicted"/>
<reference evidence="1 2" key="1">
    <citation type="submission" date="2024-09" db="EMBL/GenBank/DDBJ databases">
        <title>Paenibacillus zeirhizospherea sp. nov., isolated from surface of the maize (Zea mays) roots in a horticulture field, Hungary.</title>
        <authorList>
            <person name="Marton D."/>
            <person name="Farkas M."/>
            <person name="Bedics A."/>
            <person name="Toth E."/>
            <person name="Tancsics A."/>
            <person name="Boka K."/>
            <person name="Maroti G."/>
            <person name="Kriszt B."/>
            <person name="Cserhati M."/>
        </authorList>
    </citation>
    <scope>NUCLEOTIDE SEQUENCE [LARGE SCALE GENOMIC DNA]</scope>
    <source>
        <strain evidence="1 2">KCTC 33519</strain>
    </source>
</reference>
<organism evidence="1 2">
    <name type="scientific">Paenibacillus enshidis</name>
    <dbReference type="NCBI Taxonomy" id="1458439"/>
    <lineage>
        <taxon>Bacteria</taxon>
        <taxon>Bacillati</taxon>
        <taxon>Bacillota</taxon>
        <taxon>Bacilli</taxon>
        <taxon>Bacillales</taxon>
        <taxon>Paenibacillaceae</taxon>
        <taxon>Paenibacillus</taxon>
    </lineage>
</organism>
<dbReference type="Proteomes" id="UP001580346">
    <property type="component" value="Unassembled WGS sequence"/>
</dbReference>
<sequence length="370" mass="42482">MLEITEEDRTIKDAVEHGLYQPVGMQLENSGYVLGIDGILADNKRVIIFYRTDNQLTSNQLILANDKLQLLLPNGQPSTGIYGNVAYQRVEPPGKSAGYIVFDFYGEEEVPDDFILTGYIQEEESAGNLKSGRWFETAIYLDKSVFVSLEKESVLQQTFRIGDKEFRLEKYAQTPLRTDVYVSELSSEIKPIDWFLDPLLYAGGTDREHDVQYLYQRVGPDGQGRVIYFGGSWYRKDAPLQLQFGGMKYKLTPDFKMIVNTDEKRLVNNPDDRLYLTGVKKQGINVAITFRMKHGNKRYPEEYFEFVPSFTDGNGKTHRLQTEQNLREDADSSLQTVVLIEDKPYPQPLTFRLEDHMGTVVEDQVNFTLQ</sequence>
<dbReference type="EMBL" id="JBHHMI010000028">
    <property type="protein sequence ID" value="MFB5269274.1"/>
    <property type="molecule type" value="Genomic_DNA"/>
</dbReference>
<keyword evidence="2" id="KW-1185">Reference proteome</keyword>